<reference evidence="2" key="1">
    <citation type="submission" date="2016-05" db="EMBL/GenBank/DDBJ databases">
        <title>Comparative genomics of biotechnologically important yeasts.</title>
        <authorList>
            <consortium name="DOE Joint Genome Institute"/>
            <person name="Riley R."/>
            <person name="Haridas S."/>
            <person name="Wolfe K.H."/>
            <person name="Lopes M.R."/>
            <person name="Hittinger C.T."/>
            <person name="Goker M."/>
            <person name="Salamov A."/>
            <person name="Wisecaver J."/>
            <person name="Long T.M."/>
            <person name="Aerts A.L."/>
            <person name="Barry K."/>
            <person name="Choi C."/>
            <person name="Clum A."/>
            <person name="Coughlan A.Y."/>
            <person name="Deshpande S."/>
            <person name="Douglass A.P."/>
            <person name="Hanson S.J."/>
            <person name="Klenk H.-P."/>
            <person name="Labutti K."/>
            <person name="Lapidus A."/>
            <person name="Lindquist E."/>
            <person name="Lipzen A."/>
            <person name="Meier-Kolthoff J.P."/>
            <person name="Ohm R.A."/>
            <person name="Otillar R.P."/>
            <person name="Pangilinan J."/>
            <person name="Peng Y."/>
            <person name="Rokas A."/>
            <person name="Rosa C.A."/>
            <person name="Scheuner C."/>
            <person name="Sibirny A.A."/>
            <person name="Slot J.C."/>
            <person name="Stielow J.B."/>
            <person name="Sun H."/>
            <person name="Kurtzman C.P."/>
            <person name="Blackwell M."/>
            <person name="Grigoriev I.V."/>
            <person name="Jeffries T.W."/>
        </authorList>
    </citation>
    <scope>NUCLEOTIDE SEQUENCE [LARGE SCALE GENOMIC DNA]</scope>
    <source>
        <strain evidence="2">NRRL Y-17324</strain>
    </source>
</reference>
<keyword evidence="2" id="KW-1185">Reference proteome</keyword>
<proteinExistence type="predicted"/>
<dbReference type="EMBL" id="KV453912">
    <property type="protein sequence ID" value="ODV79268.1"/>
    <property type="molecule type" value="Genomic_DNA"/>
</dbReference>
<evidence type="ECO:0000313" key="1">
    <source>
        <dbReference type="EMBL" id="ODV79268.1"/>
    </source>
</evidence>
<organism evidence="1 2">
    <name type="scientific">Suhomyces tanzawaensis NRRL Y-17324</name>
    <dbReference type="NCBI Taxonomy" id="984487"/>
    <lineage>
        <taxon>Eukaryota</taxon>
        <taxon>Fungi</taxon>
        <taxon>Dikarya</taxon>
        <taxon>Ascomycota</taxon>
        <taxon>Saccharomycotina</taxon>
        <taxon>Pichiomycetes</taxon>
        <taxon>Debaryomycetaceae</taxon>
        <taxon>Suhomyces</taxon>
    </lineage>
</organism>
<dbReference type="Proteomes" id="UP000094285">
    <property type="component" value="Unassembled WGS sequence"/>
</dbReference>
<protein>
    <submittedName>
        <fullName evidence="1">Uncharacterized protein</fullName>
    </submittedName>
</protein>
<evidence type="ECO:0000313" key="2">
    <source>
        <dbReference type="Proteomes" id="UP000094285"/>
    </source>
</evidence>
<dbReference type="GeneID" id="30981471"/>
<name>A0A1E4SIC4_9ASCO</name>
<dbReference type="RefSeq" id="XP_020064390.1">
    <property type="nucleotide sequence ID" value="XM_020207334.1"/>
</dbReference>
<accession>A0A1E4SIC4</accession>
<gene>
    <name evidence="1" type="ORF">CANTADRAFT_251385</name>
</gene>
<sequence>MRTPNGYARMIHLTPSPVTITVVPRNNARTPGMFGSIDSGKAASEQPPLHQALVIGCSRSNIVFDPSDRRVPQPLRSFWRIDVGACTANPVFPTIGNHSHHSCRSRFHNNRLPTSLRQGREHQAPLAHLQGAHHTGTVVDPKSRALLTSGFASFCVTQPLRDKR</sequence>
<dbReference type="AlphaFoldDB" id="A0A1E4SIC4"/>